<protein>
    <recommendedName>
        <fullName evidence="4">FAS1 domain-containing protein</fullName>
    </recommendedName>
</protein>
<dbReference type="PANTHER" id="PTHR10900:SF122">
    <property type="entry name" value="FAS1 DOMAIN-CONTAINING PROTEIN"/>
    <property type="match status" value="1"/>
</dbReference>
<evidence type="ECO:0000313" key="6">
    <source>
        <dbReference type="Proteomes" id="UP001222932"/>
    </source>
</evidence>
<dbReference type="PANTHER" id="PTHR10900">
    <property type="entry name" value="PERIOSTIN-RELATED"/>
    <property type="match status" value="1"/>
</dbReference>
<feature type="domain" description="FAS1" evidence="4">
    <location>
        <begin position="438"/>
        <end position="626"/>
    </location>
</feature>
<dbReference type="AlphaFoldDB" id="A0AAD3TYP2"/>
<dbReference type="InterPro" id="IPR000782">
    <property type="entry name" value="FAS1_domain"/>
</dbReference>
<feature type="chain" id="PRO_5041945786" description="FAS1 domain-containing protein" evidence="3">
    <location>
        <begin position="16"/>
        <end position="1102"/>
    </location>
</feature>
<feature type="transmembrane region" description="Helical" evidence="2">
    <location>
        <begin position="1041"/>
        <end position="1066"/>
    </location>
</feature>
<name>A0AAD3TYP2_9TREE</name>
<dbReference type="GO" id="GO:0005615">
    <property type="term" value="C:extracellular space"/>
    <property type="evidence" value="ECO:0007669"/>
    <property type="project" value="TreeGrafter"/>
</dbReference>
<dbReference type="Gene3D" id="2.30.180.10">
    <property type="entry name" value="FAS1 domain"/>
    <property type="match status" value="5"/>
</dbReference>
<evidence type="ECO:0000256" key="1">
    <source>
        <dbReference type="SAM" id="MobiDB-lite"/>
    </source>
</evidence>
<dbReference type="Proteomes" id="UP001222932">
    <property type="component" value="Unassembled WGS sequence"/>
</dbReference>
<dbReference type="GO" id="GO:0016236">
    <property type="term" value="P:macroautophagy"/>
    <property type="evidence" value="ECO:0007669"/>
    <property type="project" value="TreeGrafter"/>
</dbReference>
<dbReference type="SUPFAM" id="SSF82153">
    <property type="entry name" value="FAS1 domain"/>
    <property type="match status" value="5"/>
</dbReference>
<proteinExistence type="predicted"/>
<evidence type="ECO:0000256" key="2">
    <source>
        <dbReference type="SAM" id="Phobius"/>
    </source>
</evidence>
<feature type="compositionally biased region" description="Basic and acidic residues" evidence="1">
    <location>
        <begin position="1089"/>
        <end position="1102"/>
    </location>
</feature>
<comment type="caution">
    <text evidence="5">The sequence shown here is derived from an EMBL/GenBank/DDBJ whole genome shotgun (WGS) entry which is preliminary data.</text>
</comment>
<sequence>MRPVALLAFLAAVSAAQLPLGTSEAEMEPYSETLMSALSASTKHGTFVHLLQRSKLVPMLSRFNGSIFAPTDAAWKTWEDAHRPVTEERIHGWLGASGLSEWLLDEDEAEAALEHRVAAAGADGPRLRAEADNQNWAMRQHLLYHILNYTLTEKDWAPREENNITIETSLLFPIDKAPAPAPIPPPGTPWRPAHGQGLLGNHGQRLRIALPGSAEGGYRGLVGFDHFGKGGAPVWDGSGWEKDQNNTHIWADADPDTDRNKGETKERGVRWVRNGVVIGLDGVLAPPLSLLDTMRNTPQLEYLAQLLDVPHETPLPLPPSLDKATHVTLFVPSEAAFTKAFDDLERGYLRGMFGVEGLSRVLAPGAILVLDDKHPVGWSDIWSKKGTNVTSASNILEVAGKNGSLSVNGTAAEVVDIFTANGVIHIMPNVILPKGFELLNSAEKVLLSRNATRFVALMRSANLSTRYIGEPGKKAKRDFTILAPTDDAIDYMGYLGSQGVLPFELSPVLPHSLSWTLGRPVEDSVVSASGPPIEDTSPLAQLLKYHILAGSYAPDGVKHDMLIPTELSTAELGGARQVIRVEVAERRKSDASWDVQAGEISFGGASVVGQPIRSGDTIIYFMSEILAPPLDTLQTAISDLELSTYIAAVYSAGLERSVKRNPATTYFIPRNKAFNNLGLALKYLLLPEGRDELCKVLRYHAVEQLIYTHAVEVGLSVLKTVEGGNILLDRSGGNNFTLRSPSQWPKHDSGDPSVPSNGDLRPAVVRAHNTLTETGVIHVIDSVVLPSDVKINIAKLIRGSKQHTMPELLLKAGFGWILEGRQPTDEEVSDLGLPHDFRALSKKDKGGEGDADPDDLAQPAYTVLVPTDKAFSRVNMTYYLSDPEALKRLLKLHIIPSNLGTSLPKASSEHAPLQPPSDNTPLALEDNVVYPTLLVFESRYGEVGFRAQGDNDFLVGVHNAHGGSSDRPARTGPAGRASVRWKAAKQSGIDVLSSTNTKSGAGIADDSANTALWRGGMTLGGGVIIIDAVLEPYDPSWFTRWGWLVLTIFGTIAVVSLAGVSLWWWWATTKKKQEGYEQLATAEEEARQEEENRHWRRTSREA</sequence>
<dbReference type="PROSITE" id="PS50213">
    <property type="entry name" value="FAS1"/>
    <property type="match status" value="3"/>
</dbReference>
<keyword evidence="6" id="KW-1185">Reference proteome</keyword>
<feature type="signal peptide" evidence="3">
    <location>
        <begin position="1"/>
        <end position="15"/>
    </location>
</feature>
<keyword evidence="2" id="KW-0812">Transmembrane</keyword>
<feature type="domain" description="FAS1" evidence="4">
    <location>
        <begin position="287"/>
        <end position="431"/>
    </location>
</feature>
<gene>
    <name evidence="5" type="ORF">CspeluHIS016_0703270</name>
</gene>
<reference evidence="5" key="1">
    <citation type="journal article" date="2023" name="BMC Genomics">
        <title>Chromosome-level genome assemblies of Cutaneotrichosporon spp. (Trichosporonales, Basidiomycota) reveal imbalanced evolution between nucleotide sequences and chromosome synteny.</title>
        <authorList>
            <person name="Kobayashi Y."/>
            <person name="Kayamori A."/>
            <person name="Aoki K."/>
            <person name="Shiwa Y."/>
            <person name="Matsutani M."/>
            <person name="Fujita N."/>
            <person name="Sugita T."/>
            <person name="Iwasaki W."/>
            <person name="Tanaka N."/>
            <person name="Takashima M."/>
        </authorList>
    </citation>
    <scope>NUCLEOTIDE SEQUENCE</scope>
    <source>
        <strain evidence="5">HIS016</strain>
    </source>
</reference>
<keyword evidence="2" id="KW-1133">Transmembrane helix</keyword>
<evidence type="ECO:0000256" key="3">
    <source>
        <dbReference type="SAM" id="SignalP"/>
    </source>
</evidence>
<feature type="domain" description="FAS1" evidence="4">
    <location>
        <begin position="629"/>
        <end position="784"/>
    </location>
</feature>
<accession>A0AAD3TYP2</accession>
<dbReference type="InterPro" id="IPR050904">
    <property type="entry name" value="Adhesion/Biosynth-related"/>
</dbReference>
<evidence type="ECO:0000313" key="5">
    <source>
        <dbReference type="EMBL" id="GMK59312.1"/>
    </source>
</evidence>
<dbReference type="EMBL" id="BTCM01000007">
    <property type="protein sequence ID" value="GMK59312.1"/>
    <property type="molecule type" value="Genomic_DNA"/>
</dbReference>
<keyword evidence="2" id="KW-0472">Membrane</keyword>
<dbReference type="Pfam" id="PF02469">
    <property type="entry name" value="Fasciclin"/>
    <property type="match status" value="3"/>
</dbReference>
<dbReference type="GO" id="GO:0000329">
    <property type="term" value="C:fungal-type vacuole membrane"/>
    <property type="evidence" value="ECO:0007669"/>
    <property type="project" value="TreeGrafter"/>
</dbReference>
<feature type="region of interest" description="Disordered" evidence="1">
    <location>
        <begin position="1083"/>
        <end position="1102"/>
    </location>
</feature>
<organism evidence="5 6">
    <name type="scientific">Cutaneotrichosporon spelunceum</name>
    <dbReference type="NCBI Taxonomy" id="1672016"/>
    <lineage>
        <taxon>Eukaryota</taxon>
        <taxon>Fungi</taxon>
        <taxon>Dikarya</taxon>
        <taxon>Basidiomycota</taxon>
        <taxon>Agaricomycotina</taxon>
        <taxon>Tremellomycetes</taxon>
        <taxon>Trichosporonales</taxon>
        <taxon>Trichosporonaceae</taxon>
        <taxon>Cutaneotrichosporon</taxon>
    </lineage>
</organism>
<evidence type="ECO:0000259" key="4">
    <source>
        <dbReference type="PROSITE" id="PS50213"/>
    </source>
</evidence>
<feature type="region of interest" description="Disordered" evidence="1">
    <location>
        <begin position="738"/>
        <end position="759"/>
    </location>
</feature>
<reference evidence="5" key="2">
    <citation type="submission" date="2023-06" db="EMBL/GenBank/DDBJ databases">
        <authorList>
            <person name="Kobayashi Y."/>
            <person name="Kayamori A."/>
            <person name="Aoki K."/>
            <person name="Shiwa Y."/>
            <person name="Fujita N."/>
            <person name="Sugita T."/>
            <person name="Iwasaki W."/>
            <person name="Tanaka N."/>
            <person name="Takashima M."/>
        </authorList>
    </citation>
    <scope>NUCLEOTIDE SEQUENCE</scope>
    <source>
        <strain evidence="5">HIS016</strain>
    </source>
</reference>
<dbReference type="SMART" id="SM00554">
    <property type="entry name" value="FAS1"/>
    <property type="match status" value="4"/>
</dbReference>
<dbReference type="InterPro" id="IPR036378">
    <property type="entry name" value="FAS1_dom_sf"/>
</dbReference>
<keyword evidence="3" id="KW-0732">Signal</keyword>